<comment type="subcellular location">
    <subcellularLocation>
        <location evidence="2">Cytoplasm</location>
    </subcellularLocation>
    <subcellularLocation>
        <location evidence="1">Nucleus</location>
    </subcellularLocation>
    <subcellularLocation>
        <location evidence="3">Secreted</location>
    </subcellularLocation>
</comment>
<reference evidence="12 13" key="1">
    <citation type="journal article" date="2012" name="Genome Biol.">
        <title>Sequencing three crocodilian genomes to illuminate the evolution of archosaurs and amniotes.</title>
        <authorList>
            <person name="St John J.A."/>
            <person name="Braun E.L."/>
            <person name="Isberg S.R."/>
            <person name="Miles L.G."/>
            <person name="Chong A.Y."/>
            <person name="Gongora J."/>
            <person name="Dalzell P."/>
            <person name="Moran C."/>
            <person name="Bed'hom B."/>
            <person name="Abzhanov A."/>
            <person name="Burgess S.C."/>
            <person name="Cooksey A.M."/>
            <person name="Castoe T.A."/>
            <person name="Crawford N.G."/>
            <person name="Densmore L.D."/>
            <person name="Drew J.C."/>
            <person name="Edwards S.V."/>
            <person name="Faircloth B.C."/>
            <person name="Fujita M.K."/>
            <person name="Greenwold M.J."/>
            <person name="Hoffmann F.G."/>
            <person name="Howard J.M."/>
            <person name="Iguchi T."/>
            <person name="Janes D.E."/>
            <person name="Khan S.Y."/>
            <person name="Kohno S."/>
            <person name="de Koning A.J."/>
            <person name="Lance S.L."/>
            <person name="McCarthy F.M."/>
            <person name="McCormack J.E."/>
            <person name="Merchant M.E."/>
            <person name="Peterson D.G."/>
            <person name="Pollock D.D."/>
            <person name="Pourmand N."/>
            <person name="Raney B.J."/>
            <person name="Roessler K.A."/>
            <person name="Sanford J.R."/>
            <person name="Sawyer R.H."/>
            <person name="Schmidt C.J."/>
            <person name="Triplett E.W."/>
            <person name="Tuberville T.D."/>
            <person name="Venegas-Anaya M."/>
            <person name="Howard J.T."/>
            <person name="Jarvis E.D."/>
            <person name="Guillette L.J.Jr."/>
            <person name="Glenn T.C."/>
            <person name="Green R.E."/>
            <person name="Ray D.A."/>
        </authorList>
    </citation>
    <scope>NUCLEOTIDE SEQUENCE [LARGE SCALE GENOMIC DNA]</scope>
    <source>
        <strain evidence="12">KSC_2009_1</strain>
    </source>
</reference>
<keyword evidence="10" id="KW-0175">Coiled coil</keyword>
<evidence type="ECO:0000256" key="8">
    <source>
        <dbReference type="ARBA" id="ARBA00022859"/>
    </source>
</evidence>
<accession>A0A151PBH7</accession>
<evidence type="ECO:0000256" key="5">
    <source>
        <dbReference type="ARBA" id="ARBA00022490"/>
    </source>
</evidence>
<dbReference type="CTD" id="3430"/>
<keyword evidence="13" id="KW-1185">Reference proteome</keyword>
<keyword evidence="5" id="KW-0963">Cytoplasm</keyword>
<gene>
    <name evidence="12" type="primary">IFI35</name>
    <name evidence="12" type="ORF">Y1Q_0018278</name>
</gene>
<dbReference type="GO" id="GO:0005634">
    <property type="term" value="C:nucleus"/>
    <property type="evidence" value="ECO:0007669"/>
    <property type="project" value="UniProtKB-SubCell"/>
</dbReference>
<evidence type="ECO:0000256" key="4">
    <source>
        <dbReference type="ARBA" id="ARBA00010081"/>
    </source>
</evidence>
<name>A0A151PBH7_ALLMI</name>
<evidence type="ECO:0000259" key="11">
    <source>
        <dbReference type="Pfam" id="PF07292"/>
    </source>
</evidence>
<dbReference type="GO" id="GO:0045088">
    <property type="term" value="P:regulation of innate immune response"/>
    <property type="evidence" value="ECO:0007669"/>
    <property type="project" value="UniProtKB-ARBA"/>
</dbReference>
<feature type="coiled-coil region" evidence="10">
    <location>
        <begin position="47"/>
        <end position="130"/>
    </location>
</feature>
<dbReference type="Proteomes" id="UP000050525">
    <property type="component" value="Unassembled WGS sequence"/>
</dbReference>
<dbReference type="GeneID" id="102570485"/>
<dbReference type="GO" id="GO:0005737">
    <property type="term" value="C:cytoplasm"/>
    <property type="evidence" value="ECO:0007669"/>
    <property type="project" value="UniProtKB-SubCell"/>
</dbReference>
<keyword evidence="6" id="KW-0964">Secreted</keyword>
<dbReference type="Gene3D" id="3.30.70.330">
    <property type="match status" value="2"/>
</dbReference>
<evidence type="ECO:0000256" key="6">
    <source>
        <dbReference type="ARBA" id="ARBA00022525"/>
    </source>
</evidence>
<evidence type="ECO:0000313" key="13">
    <source>
        <dbReference type="Proteomes" id="UP000050525"/>
    </source>
</evidence>
<organism evidence="12 13">
    <name type="scientific">Alligator mississippiensis</name>
    <name type="common">American alligator</name>
    <dbReference type="NCBI Taxonomy" id="8496"/>
    <lineage>
        <taxon>Eukaryota</taxon>
        <taxon>Metazoa</taxon>
        <taxon>Chordata</taxon>
        <taxon>Craniata</taxon>
        <taxon>Vertebrata</taxon>
        <taxon>Euteleostomi</taxon>
        <taxon>Archelosauria</taxon>
        <taxon>Archosauria</taxon>
        <taxon>Crocodylia</taxon>
        <taxon>Alligatoridae</taxon>
        <taxon>Alligatorinae</taxon>
        <taxon>Alligator</taxon>
    </lineage>
</organism>
<proteinExistence type="inferred from homology"/>
<dbReference type="Pfam" id="PF07292">
    <property type="entry name" value="NID"/>
    <property type="match status" value="2"/>
</dbReference>
<dbReference type="PANTHER" id="PTHR15225:SF1">
    <property type="entry name" value="INTERFERON-INDUCED 35 KDA PROTEIN"/>
    <property type="match status" value="1"/>
</dbReference>
<keyword evidence="8" id="KW-0391">Immunity</keyword>
<dbReference type="FunFam" id="3.30.70.330:FF:000300">
    <property type="entry name" value="Interferon-induced protein 35"/>
    <property type="match status" value="1"/>
</dbReference>
<dbReference type="STRING" id="8496.A0A151PBH7"/>
<dbReference type="GO" id="GO:0005615">
    <property type="term" value="C:extracellular space"/>
    <property type="evidence" value="ECO:0007669"/>
    <property type="project" value="UniProtKB-ARBA"/>
</dbReference>
<evidence type="ECO:0000256" key="10">
    <source>
        <dbReference type="SAM" id="Coils"/>
    </source>
</evidence>
<dbReference type="OrthoDB" id="9936051at2759"/>
<evidence type="ECO:0000256" key="2">
    <source>
        <dbReference type="ARBA" id="ARBA00004496"/>
    </source>
</evidence>
<evidence type="ECO:0000256" key="7">
    <source>
        <dbReference type="ARBA" id="ARBA00022588"/>
    </source>
</evidence>
<dbReference type="eggNOG" id="ENOG502QUNN">
    <property type="taxonomic scope" value="Eukaryota"/>
</dbReference>
<sequence length="378" mass="43504">MTDLEESFVQLPDEDSLENIFLTMTPECIQKEIEKYKDRCFALEQDGADLKAAKEASEQKIQEFEKEAEHLCEKLEKDTLLSSELAASYQTKMHLAKEERYQLLQLKQKLEEELKELEKRRDAYNEQEKALPQVLPSLLERKMVFKGHMTREDTNSLAMTLLIQYPLPGGSALITFENPEVARRIMQKQEHEVELDECRVRVWAEPVELLLPSFLEIEMKRNSRRILVSNLPSLDLSEEQLLDKLELFFSKKKNGGGEVEWREFLSDTRHVVLSFMYDGVVEELIKKGHFQIQFGKTIHEVRVTPYVSGAIADLQFRPSICNRTVLLSGIPDVLDEEAMQDALEIHFQKPSQGGGEVDAISYVPAGKHGLAIFEEDTE</sequence>
<feature type="domain" description="NID" evidence="11">
    <location>
        <begin position="172"/>
        <end position="260"/>
    </location>
</feature>
<dbReference type="GO" id="GO:0045087">
    <property type="term" value="P:innate immune response"/>
    <property type="evidence" value="ECO:0007669"/>
    <property type="project" value="UniProtKB-KW"/>
</dbReference>
<comment type="caution">
    <text evidence="12">The sequence shown here is derived from an EMBL/GenBank/DDBJ whole genome shotgun (WGS) entry which is preliminary data.</text>
</comment>
<evidence type="ECO:0000256" key="3">
    <source>
        <dbReference type="ARBA" id="ARBA00004613"/>
    </source>
</evidence>
<evidence type="ECO:0000256" key="9">
    <source>
        <dbReference type="ARBA" id="ARBA00023242"/>
    </source>
</evidence>
<evidence type="ECO:0000256" key="1">
    <source>
        <dbReference type="ARBA" id="ARBA00004123"/>
    </source>
</evidence>
<feature type="domain" description="NID" evidence="11">
    <location>
        <begin position="271"/>
        <end position="358"/>
    </location>
</feature>
<dbReference type="EMBL" id="AKHW03000499">
    <property type="protein sequence ID" value="KYO46467.1"/>
    <property type="molecule type" value="Genomic_DNA"/>
</dbReference>
<keyword evidence="7" id="KW-0399">Innate immunity</keyword>
<dbReference type="AlphaFoldDB" id="A0A151PBH7"/>
<protein>
    <submittedName>
        <fullName evidence="12">Interferon-induced protein</fullName>
    </submittedName>
</protein>
<dbReference type="KEGG" id="amj:102570485"/>
<dbReference type="InterPro" id="IPR009909">
    <property type="entry name" value="Nmi/IFP35_dom"/>
</dbReference>
<keyword evidence="9" id="KW-0539">Nucleus</keyword>
<evidence type="ECO:0000313" key="12">
    <source>
        <dbReference type="EMBL" id="KYO46467.1"/>
    </source>
</evidence>
<dbReference type="PANTHER" id="PTHR15225">
    <property type="entry name" value="INTERFERON-INDUCED PROTEIN 35/NMI N-MYC/STAT INTERACTING PROTEIN"/>
    <property type="match status" value="1"/>
</dbReference>
<comment type="similarity">
    <text evidence="4">Belongs to the NMI family.</text>
</comment>
<dbReference type="InterPro" id="IPR012677">
    <property type="entry name" value="Nucleotide-bd_a/b_plait_sf"/>
</dbReference>